<name>A0ABZ3ITK4_9FIRM</name>
<dbReference type="RefSeq" id="WP_094604500.1">
    <property type="nucleotide sequence ID" value="NZ_CP155573.1"/>
</dbReference>
<sequence>MMTLNDVLRKKNLEDKGFNVKDGWTVSKETTKGSVVKQLANFIAYPIKEIVYDDGQEKRRYFDIQGSLGDTLEPKILLR</sequence>
<evidence type="ECO:0000313" key="1">
    <source>
        <dbReference type="EMBL" id="XFO69036.1"/>
    </source>
</evidence>
<protein>
    <submittedName>
        <fullName evidence="1">Uncharacterized protein</fullName>
    </submittedName>
</protein>
<proteinExistence type="predicted"/>
<dbReference type="EMBL" id="CP155573">
    <property type="protein sequence ID" value="XFO69036.1"/>
    <property type="molecule type" value="Genomic_DNA"/>
</dbReference>
<accession>A0ABZ3ITK4</accession>
<keyword evidence="2" id="KW-1185">Reference proteome</keyword>
<evidence type="ECO:0000313" key="2">
    <source>
        <dbReference type="Proteomes" id="UP000216752"/>
    </source>
</evidence>
<gene>
    <name evidence="1" type="ORF">SPSIL_052640</name>
</gene>
<reference evidence="1" key="1">
    <citation type="submission" date="2024-05" db="EMBL/GenBank/DDBJ databases">
        <title>Isolation and characterization of Sporomusa carbonis sp. nov., a carboxydotrophic hydrogenogen in the genus of Sporomusa isolated from a charcoal burning pile.</title>
        <authorList>
            <person name="Boeer T."/>
            <person name="Rosenbaum F."/>
            <person name="Eysell L."/>
            <person name="Mueller V."/>
            <person name="Daniel R."/>
            <person name="Poehlein A."/>
        </authorList>
    </citation>
    <scope>NUCLEOTIDE SEQUENCE [LARGE SCALE GENOMIC DNA]</scope>
    <source>
        <strain evidence="1">DSM 10669</strain>
    </source>
</reference>
<organism evidence="1 2">
    <name type="scientific">Sporomusa silvacetica DSM 10669</name>
    <dbReference type="NCBI Taxonomy" id="1123289"/>
    <lineage>
        <taxon>Bacteria</taxon>
        <taxon>Bacillati</taxon>
        <taxon>Bacillota</taxon>
        <taxon>Negativicutes</taxon>
        <taxon>Selenomonadales</taxon>
        <taxon>Sporomusaceae</taxon>
        <taxon>Sporomusa</taxon>
    </lineage>
</organism>
<dbReference type="Proteomes" id="UP000216752">
    <property type="component" value="Chromosome"/>
</dbReference>